<accession>A0AAD5D489</accession>
<dbReference type="GO" id="GO:0005635">
    <property type="term" value="C:nuclear envelope"/>
    <property type="evidence" value="ECO:0007669"/>
    <property type="project" value="TreeGrafter"/>
</dbReference>
<organism evidence="2 3">
    <name type="scientific">Ambrosia artemisiifolia</name>
    <name type="common">Common ragweed</name>
    <dbReference type="NCBI Taxonomy" id="4212"/>
    <lineage>
        <taxon>Eukaryota</taxon>
        <taxon>Viridiplantae</taxon>
        <taxon>Streptophyta</taxon>
        <taxon>Embryophyta</taxon>
        <taxon>Tracheophyta</taxon>
        <taxon>Spermatophyta</taxon>
        <taxon>Magnoliopsida</taxon>
        <taxon>eudicotyledons</taxon>
        <taxon>Gunneridae</taxon>
        <taxon>Pentapetalae</taxon>
        <taxon>asterids</taxon>
        <taxon>campanulids</taxon>
        <taxon>Asterales</taxon>
        <taxon>Asteraceae</taxon>
        <taxon>Asteroideae</taxon>
        <taxon>Heliantheae alliance</taxon>
        <taxon>Heliantheae</taxon>
        <taxon>Ambrosia</taxon>
    </lineage>
</organism>
<feature type="compositionally biased region" description="Low complexity" evidence="1">
    <location>
        <begin position="27"/>
        <end position="36"/>
    </location>
</feature>
<reference evidence="2" key="1">
    <citation type="submission" date="2022-06" db="EMBL/GenBank/DDBJ databases">
        <title>Uncovering the hologenomic basis of an extraordinary plant invasion.</title>
        <authorList>
            <person name="Bieker V.C."/>
            <person name="Martin M.D."/>
            <person name="Gilbert T."/>
            <person name="Hodgins K."/>
            <person name="Battlay P."/>
            <person name="Petersen B."/>
            <person name="Wilson J."/>
        </authorList>
    </citation>
    <scope>NUCLEOTIDE SEQUENCE</scope>
    <source>
        <strain evidence="2">AA19_3_7</strain>
        <tissue evidence="2">Leaf</tissue>
    </source>
</reference>
<feature type="non-terminal residue" evidence="2">
    <location>
        <position position="1"/>
    </location>
</feature>
<evidence type="ECO:0000256" key="1">
    <source>
        <dbReference type="SAM" id="MobiDB-lite"/>
    </source>
</evidence>
<dbReference type="PANTHER" id="PTHR33416">
    <property type="entry name" value="NUCLEAR PORE COMPLEX PROTEIN NUP1"/>
    <property type="match status" value="1"/>
</dbReference>
<protein>
    <submittedName>
        <fullName evidence="2">Uncharacterized protein</fullName>
    </submittedName>
</protein>
<evidence type="ECO:0000313" key="3">
    <source>
        <dbReference type="Proteomes" id="UP001206925"/>
    </source>
</evidence>
<comment type="caution">
    <text evidence="2">The sequence shown here is derived from an EMBL/GenBank/DDBJ whole genome shotgun (WGS) entry which is preliminary data.</text>
</comment>
<sequence length="154" mass="17286">AAVHGGGGKILKRRQNATRNTPYDRPTQTTLQPNDNNNNNTWLNALLFPAKFVSGGASKLLSSVWYPKTWNLHSSYSEGGIEDDYDHVENLHDDGVALNHQNKCSSSGKSEVLHLVEQLLMLEHFSREECDRLIKIINSRVLDNTMNKGMDARP</sequence>
<feature type="non-terminal residue" evidence="2">
    <location>
        <position position="154"/>
    </location>
</feature>
<gene>
    <name evidence="2" type="ORF">M8C21_015860</name>
</gene>
<keyword evidence="3" id="KW-1185">Reference proteome</keyword>
<evidence type="ECO:0000313" key="2">
    <source>
        <dbReference type="EMBL" id="KAI7752509.1"/>
    </source>
</evidence>
<dbReference type="GO" id="GO:0071763">
    <property type="term" value="P:nuclear membrane organization"/>
    <property type="evidence" value="ECO:0007669"/>
    <property type="project" value="TreeGrafter"/>
</dbReference>
<name>A0AAD5D489_AMBAR</name>
<dbReference type="AlphaFoldDB" id="A0AAD5D489"/>
<feature type="region of interest" description="Disordered" evidence="1">
    <location>
        <begin position="1"/>
        <end position="36"/>
    </location>
</feature>
<dbReference type="Proteomes" id="UP001206925">
    <property type="component" value="Unassembled WGS sequence"/>
</dbReference>
<proteinExistence type="predicted"/>
<dbReference type="PANTHER" id="PTHR33416:SF17">
    <property type="entry name" value="PROTEIN KAKU4"/>
    <property type="match status" value="1"/>
</dbReference>
<dbReference type="EMBL" id="JAMZMK010005665">
    <property type="protein sequence ID" value="KAI7752509.1"/>
    <property type="molecule type" value="Genomic_DNA"/>
</dbReference>